<evidence type="ECO:0000313" key="2">
    <source>
        <dbReference type="EMBL" id="MBB5777193.1"/>
    </source>
</evidence>
<dbReference type="Proteomes" id="UP000579153">
    <property type="component" value="Unassembled WGS sequence"/>
</dbReference>
<keyword evidence="3" id="KW-1185">Reference proteome</keyword>
<feature type="region of interest" description="Disordered" evidence="1">
    <location>
        <begin position="47"/>
        <end position="118"/>
    </location>
</feature>
<evidence type="ECO:0000313" key="3">
    <source>
        <dbReference type="Proteomes" id="UP000579153"/>
    </source>
</evidence>
<proteinExistence type="predicted"/>
<feature type="region of interest" description="Disordered" evidence="1">
    <location>
        <begin position="142"/>
        <end position="175"/>
    </location>
</feature>
<gene>
    <name evidence="2" type="ORF">HD596_003949</name>
</gene>
<sequence length="175" mass="18452">MTQSQVVLLPAAPGRQVLEARASARSGRPTRASTPTSWNCRMGRAITDVQRVTDAPTPSSQRAEWDRVANSPPTRSAGPGSSARRCRPPTMNCTTATTPSTAAAPSRRSTVVSAEKERSTVLRATPQENAAQISQVAVSCGGTSRIPGARRIGPRRRPNAISPARTPSSQPISAE</sequence>
<feature type="compositionally biased region" description="Low complexity" evidence="1">
    <location>
        <begin position="94"/>
        <end position="110"/>
    </location>
</feature>
<feature type="compositionally biased region" description="Polar residues" evidence="1">
    <location>
        <begin position="165"/>
        <end position="175"/>
    </location>
</feature>
<dbReference type="EMBL" id="JACHMB010000001">
    <property type="protein sequence ID" value="MBB5777193.1"/>
    <property type="molecule type" value="Genomic_DNA"/>
</dbReference>
<evidence type="ECO:0000256" key="1">
    <source>
        <dbReference type="SAM" id="MobiDB-lite"/>
    </source>
</evidence>
<organism evidence="2 3">
    <name type="scientific">Nonomuraea jabiensis</name>
    <dbReference type="NCBI Taxonomy" id="882448"/>
    <lineage>
        <taxon>Bacteria</taxon>
        <taxon>Bacillati</taxon>
        <taxon>Actinomycetota</taxon>
        <taxon>Actinomycetes</taxon>
        <taxon>Streptosporangiales</taxon>
        <taxon>Streptosporangiaceae</taxon>
        <taxon>Nonomuraea</taxon>
    </lineage>
</organism>
<name>A0A7W9LB74_9ACTN</name>
<accession>A0A7W9LB74</accession>
<dbReference type="RefSeq" id="WP_185070787.1">
    <property type="nucleotide sequence ID" value="NZ_JACHMB010000001.1"/>
</dbReference>
<protein>
    <submittedName>
        <fullName evidence="2">Uncharacterized protein</fullName>
    </submittedName>
</protein>
<dbReference type="AlphaFoldDB" id="A0A7W9LB74"/>
<reference evidence="2 3" key="1">
    <citation type="submission" date="2020-08" db="EMBL/GenBank/DDBJ databases">
        <title>Sequencing the genomes of 1000 actinobacteria strains.</title>
        <authorList>
            <person name="Klenk H.-P."/>
        </authorList>
    </citation>
    <scope>NUCLEOTIDE SEQUENCE [LARGE SCALE GENOMIC DNA]</scope>
    <source>
        <strain evidence="2 3">DSM 45507</strain>
    </source>
</reference>
<comment type="caution">
    <text evidence="2">The sequence shown here is derived from an EMBL/GenBank/DDBJ whole genome shotgun (WGS) entry which is preliminary data.</text>
</comment>